<proteinExistence type="predicted"/>
<evidence type="ECO:0000313" key="3">
    <source>
        <dbReference type="Proteomes" id="UP000789738"/>
    </source>
</evidence>
<dbReference type="EMBL" id="CAKJVE010000004">
    <property type="protein sequence ID" value="CAG9710280.1"/>
    <property type="molecule type" value="Genomic_DNA"/>
</dbReference>
<gene>
    <name evidence="2" type="ORF">CNEO2_110044</name>
    <name evidence="1" type="ORF">CNEO_44684</name>
</gene>
<evidence type="ECO:0000313" key="2">
    <source>
        <dbReference type="EMBL" id="CAI3540611.1"/>
    </source>
</evidence>
<reference evidence="1" key="1">
    <citation type="submission" date="2021-10" db="EMBL/GenBank/DDBJ databases">
        <authorList>
            <person name="Mesa V."/>
        </authorList>
    </citation>
    <scope>NUCLEOTIDE SEQUENCE</scope>
    <source>
        <strain evidence="1">CC3_PB</strain>
    </source>
</reference>
<dbReference type="Proteomes" id="UP000789738">
    <property type="component" value="Unassembled WGS sequence"/>
</dbReference>
<evidence type="ECO:0000313" key="1">
    <source>
        <dbReference type="EMBL" id="CAG9710280.1"/>
    </source>
</evidence>
<accession>A0AA86JVC9</accession>
<reference evidence="2" key="2">
    <citation type="submission" date="2022-10" db="EMBL/GenBank/DDBJ databases">
        <authorList>
            <person name="Aires J."/>
            <person name="Mesa V."/>
        </authorList>
    </citation>
    <scope>NUCLEOTIDE SEQUENCE</scope>
    <source>
        <strain evidence="2">Clostridium neonatale JD116</strain>
    </source>
</reference>
<organism evidence="1 3">
    <name type="scientific">Clostridium neonatale</name>
    <dbReference type="NCBI Taxonomy" id="137838"/>
    <lineage>
        <taxon>Bacteria</taxon>
        <taxon>Bacillati</taxon>
        <taxon>Bacillota</taxon>
        <taxon>Clostridia</taxon>
        <taxon>Eubacteriales</taxon>
        <taxon>Clostridiaceae</taxon>
        <taxon>Clostridium</taxon>
    </lineage>
</organism>
<dbReference type="AlphaFoldDB" id="A0AA86JVC9"/>
<protein>
    <submittedName>
        <fullName evidence="1">Uncharacterized protein</fullName>
    </submittedName>
</protein>
<comment type="caution">
    <text evidence="1">The sequence shown here is derived from an EMBL/GenBank/DDBJ whole genome shotgun (WGS) entry which is preliminary data.</text>
</comment>
<sequence length="30" mass="3324">MKLLLLGGGIYKNENDLIEKTADKKGKFVS</sequence>
<dbReference type="Proteomes" id="UP001189143">
    <property type="component" value="Unassembled WGS sequence"/>
</dbReference>
<dbReference type="EMBL" id="CAMTCP010000022">
    <property type="protein sequence ID" value="CAI3540611.1"/>
    <property type="molecule type" value="Genomic_DNA"/>
</dbReference>
<name>A0AA86JVC9_9CLOT</name>